<evidence type="ECO:0000313" key="3">
    <source>
        <dbReference type="Proteomes" id="UP000199052"/>
    </source>
</evidence>
<keyword evidence="4" id="KW-1185">Reference proteome</keyword>
<dbReference type="InterPro" id="IPR027417">
    <property type="entry name" value="P-loop_NTPase"/>
</dbReference>
<reference evidence="2 3" key="1">
    <citation type="submission" date="2016-10" db="EMBL/GenBank/DDBJ databases">
        <authorList>
            <person name="de Groot N.N."/>
        </authorList>
    </citation>
    <scope>NUCLEOTIDE SEQUENCE [LARGE SCALE GENOMIC DNA]</scope>
    <source>
        <strain evidence="2 3">CPCC 202808</strain>
    </source>
</reference>
<evidence type="ECO:0000313" key="1">
    <source>
        <dbReference type="EMBL" id="NYH84895.1"/>
    </source>
</evidence>
<keyword evidence="2" id="KW-0418">Kinase</keyword>
<proteinExistence type="predicted"/>
<dbReference type="EMBL" id="JACBZA010000001">
    <property type="protein sequence ID" value="NYH84895.1"/>
    <property type="molecule type" value="Genomic_DNA"/>
</dbReference>
<dbReference type="AlphaFoldDB" id="A0A1I2LIQ7"/>
<dbReference type="SUPFAM" id="SSF52540">
    <property type="entry name" value="P-loop containing nucleoside triphosphate hydrolases"/>
    <property type="match status" value="1"/>
</dbReference>
<reference evidence="1 4" key="2">
    <citation type="submission" date="2020-07" db="EMBL/GenBank/DDBJ databases">
        <title>Sequencing the genomes of 1000 actinobacteria strains.</title>
        <authorList>
            <person name="Klenk H.-P."/>
        </authorList>
    </citation>
    <scope>NUCLEOTIDE SEQUENCE [LARGE SCALE GENOMIC DNA]</scope>
    <source>
        <strain evidence="1 4">DSM 45117</strain>
    </source>
</reference>
<dbReference type="Proteomes" id="UP000199052">
    <property type="component" value="Unassembled WGS sequence"/>
</dbReference>
<dbReference type="RefSeq" id="WP_237768573.1">
    <property type="nucleotide sequence ID" value="NZ_FOOI01000002.1"/>
</dbReference>
<evidence type="ECO:0000313" key="2">
    <source>
        <dbReference type="EMBL" id="SFF78339.1"/>
    </source>
</evidence>
<dbReference type="GO" id="GO:0004849">
    <property type="term" value="F:uridine kinase activity"/>
    <property type="evidence" value="ECO:0007669"/>
    <property type="project" value="UniProtKB-EC"/>
</dbReference>
<organism evidence="2 3">
    <name type="scientific">Actinopolymorpha cephalotaxi</name>
    <dbReference type="NCBI Taxonomy" id="504797"/>
    <lineage>
        <taxon>Bacteria</taxon>
        <taxon>Bacillati</taxon>
        <taxon>Actinomycetota</taxon>
        <taxon>Actinomycetes</taxon>
        <taxon>Propionibacteriales</taxon>
        <taxon>Actinopolymorphaceae</taxon>
        <taxon>Actinopolymorpha</taxon>
    </lineage>
</organism>
<sequence>MEYGESATGPAYGGERADVLDDLAGLLAGREVPHTLRVAVDGPDAAGKTRLTADLAAALAARHPAVPVVRVSMDDFHRPRVQRQQRGPLSPEGYYLDAFDHEAFVTGVLRPLGPGGDGWYRTAAHDLATDRPVDEPPRRAEPGSVLLVDGVFLLRPELRDHWDCAIYLHVEPAETLRRAQVRDERVFGSREAVRERYAARYLPGQELYRARGRPLERADVVLDLTDPLRPAVLRRPERG</sequence>
<keyword evidence="1" id="KW-0808">Transferase</keyword>
<name>A0A1I2LIQ7_9ACTN</name>
<gene>
    <name evidence="1" type="ORF">FHR37_003746</name>
    <name evidence="2" type="ORF">SAMN05421678_102133</name>
</gene>
<dbReference type="STRING" id="504797.SAMN05421678_102133"/>
<protein>
    <submittedName>
        <fullName evidence="2">Uridine kinase</fullName>
        <ecNumber evidence="1">2.7.1.48</ecNumber>
    </submittedName>
</protein>
<dbReference type="Gene3D" id="3.40.50.300">
    <property type="entry name" value="P-loop containing nucleotide triphosphate hydrolases"/>
    <property type="match status" value="1"/>
</dbReference>
<evidence type="ECO:0000313" key="4">
    <source>
        <dbReference type="Proteomes" id="UP000533017"/>
    </source>
</evidence>
<dbReference type="EMBL" id="FOOI01000002">
    <property type="protein sequence ID" value="SFF78339.1"/>
    <property type="molecule type" value="Genomic_DNA"/>
</dbReference>
<dbReference type="Proteomes" id="UP000533017">
    <property type="component" value="Unassembled WGS sequence"/>
</dbReference>
<dbReference type="EC" id="2.7.1.48" evidence="1"/>
<accession>A0A1I2LIQ7</accession>